<feature type="binding site" description="distal binding residue" evidence="5">
    <location>
        <position position="57"/>
    </location>
    <ligand>
        <name>heme</name>
        <dbReference type="ChEBI" id="CHEBI:30413"/>
    </ligand>
    <ligandPart>
        <name>Fe</name>
        <dbReference type="ChEBI" id="CHEBI:18248"/>
    </ligandPart>
</feature>
<dbReference type="InterPro" id="IPR001486">
    <property type="entry name" value="Hemoglobin_trunc"/>
</dbReference>
<proteinExistence type="predicted"/>
<reference evidence="6 7" key="1">
    <citation type="submission" date="2012-02" db="EMBL/GenBank/DDBJ databases">
        <title>Complete genome sequence of Actinoplanes missouriensis 431 (= NBRC 102363).</title>
        <authorList>
            <person name="Ohnishi Y."/>
            <person name="Ishikawa J."/>
            <person name="Sekine M."/>
            <person name="Hosoyama A."/>
            <person name="Harada T."/>
            <person name="Narita H."/>
            <person name="Hata T."/>
            <person name="Konno Y."/>
            <person name="Tutikane K."/>
            <person name="Fujita N."/>
            <person name="Horinouchi S."/>
            <person name="Hayakawa M."/>
        </authorList>
    </citation>
    <scope>NUCLEOTIDE SEQUENCE [LARGE SCALE GENOMIC DNA]</scope>
    <source>
        <strain evidence="7">ATCC 14538 / DSM 43046 / CBS 188.64 / JCM 3121 / NBRC 102363 / NCIMB 12654 / NRRL B-3342 / UNCC 431</strain>
    </source>
</reference>
<gene>
    <name evidence="6" type="ordered locus">AMIS_38640</name>
</gene>
<dbReference type="HOGENOM" id="CLU_103526_2_1_11"/>
<name>I0H7U7_ACTM4</name>
<keyword evidence="1" id="KW-0813">Transport</keyword>
<dbReference type="eggNOG" id="COG2346">
    <property type="taxonomic scope" value="Bacteria"/>
</dbReference>
<dbReference type="InterPro" id="IPR009050">
    <property type="entry name" value="Globin-like_sf"/>
</dbReference>
<protein>
    <submittedName>
        <fullName evidence="6">Uncharacterized protein</fullName>
    </submittedName>
</protein>
<dbReference type="SUPFAM" id="SSF46458">
    <property type="entry name" value="Globin-like"/>
    <property type="match status" value="1"/>
</dbReference>
<dbReference type="EMBL" id="AP012319">
    <property type="protein sequence ID" value="BAL89084.1"/>
    <property type="molecule type" value="Genomic_DNA"/>
</dbReference>
<organism evidence="6 7">
    <name type="scientific">Actinoplanes missouriensis (strain ATCC 14538 / DSM 43046 / CBS 188.64 / JCM 3121 / NBRC 102363 / NCIMB 12654 / NRRL B-3342 / UNCC 431)</name>
    <dbReference type="NCBI Taxonomy" id="512565"/>
    <lineage>
        <taxon>Bacteria</taxon>
        <taxon>Bacillati</taxon>
        <taxon>Actinomycetota</taxon>
        <taxon>Actinomycetes</taxon>
        <taxon>Micromonosporales</taxon>
        <taxon>Micromonosporaceae</taxon>
        <taxon>Actinoplanes</taxon>
    </lineage>
</organism>
<keyword evidence="7" id="KW-1185">Reference proteome</keyword>
<evidence type="ECO:0000256" key="5">
    <source>
        <dbReference type="PIRSR" id="PIRSR601486-1"/>
    </source>
</evidence>
<keyword evidence="3 5" id="KW-0479">Metal-binding</keyword>
<dbReference type="Gene3D" id="1.10.490.10">
    <property type="entry name" value="Globins"/>
    <property type="match status" value="1"/>
</dbReference>
<dbReference type="PATRIC" id="fig|512565.3.peg.3857"/>
<sequence>MGAAVDALYRALLSDDRLNGYFAGIDLDRLKRHMGALLSQVLGGPANYTGRALRAAHARLAVSQAHFDLVGAYLVGVLAGLDVDDEVLAAVRKVLAGVSADIVG</sequence>
<dbReference type="Pfam" id="PF01152">
    <property type="entry name" value="Bac_globin"/>
    <property type="match status" value="1"/>
</dbReference>
<dbReference type="GO" id="GO:0019825">
    <property type="term" value="F:oxygen binding"/>
    <property type="evidence" value="ECO:0007669"/>
    <property type="project" value="InterPro"/>
</dbReference>
<dbReference type="Proteomes" id="UP000007882">
    <property type="component" value="Chromosome"/>
</dbReference>
<evidence type="ECO:0000313" key="7">
    <source>
        <dbReference type="Proteomes" id="UP000007882"/>
    </source>
</evidence>
<dbReference type="InterPro" id="IPR012292">
    <property type="entry name" value="Globin/Proto"/>
</dbReference>
<dbReference type="AlphaFoldDB" id="I0H7U7"/>
<dbReference type="GO" id="GO:0046872">
    <property type="term" value="F:metal ion binding"/>
    <property type="evidence" value="ECO:0007669"/>
    <property type="project" value="UniProtKB-KW"/>
</dbReference>
<evidence type="ECO:0000256" key="3">
    <source>
        <dbReference type="ARBA" id="ARBA00022723"/>
    </source>
</evidence>
<evidence type="ECO:0000256" key="1">
    <source>
        <dbReference type="ARBA" id="ARBA00022448"/>
    </source>
</evidence>
<evidence type="ECO:0000256" key="4">
    <source>
        <dbReference type="ARBA" id="ARBA00023004"/>
    </source>
</evidence>
<dbReference type="STRING" id="512565.AMIS_38640"/>
<dbReference type="GO" id="GO:0020037">
    <property type="term" value="F:heme binding"/>
    <property type="evidence" value="ECO:0007669"/>
    <property type="project" value="InterPro"/>
</dbReference>
<keyword evidence="2 5" id="KW-0349">Heme</keyword>
<dbReference type="KEGG" id="ams:AMIS_38640"/>
<keyword evidence="4 5" id="KW-0408">Iron</keyword>
<evidence type="ECO:0000256" key="2">
    <source>
        <dbReference type="ARBA" id="ARBA00022617"/>
    </source>
</evidence>
<evidence type="ECO:0000313" key="6">
    <source>
        <dbReference type="EMBL" id="BAL89084.1"/>
    </source>
</evidence>
<dbReference type="CDD" id="cd00454">
    <property type="entry name" value="TrHb1_N"/>
    <property type="match status" value="1"/>
</dbReference>
<feature type="binding site" description="distal binding residue" evidence="5">
    <location>
        <position position="33"/>
    </location>
    <ligand>
        <name>heme</name>
        <dbReference type="ChEBI" id="CHEBI:30413"/>
    </ligand>
    <ligandPart>
        <name>Fe</name>
        <dbReference type="ChEBI" id="CHEBI:18248"/>
    </ligandPart>
</feature>
<accession>I0H7U7</accession>